<evidence type="ECO:0000256" key="1">
    <source>
        <dbReference type="ARBA" id="ARBA00001946"/>
    </source>
</evidence>
<keyword evidence="3 6" id="KW-0479">Metal-binding</keyword>
<evidence type="ECO:0000256" key="4">
    <source>
        <dbReference type="ARBA" id="ARBA00022842"/>
    </source>
</evidence>
<evidence type="ECO:0000256" key="6">
    <source>
        <dbReference type="RuleBase" id="RU366034"/>
    </source>
</evidence>
<dbReference type="GO" id="GO:0046872">
    <property type="term" value="F:metal ion binding"/>
    <property type="evidence" value="ECO:0007669"/>
    <property type="project" value="UniProtKB-KW"/>
</dbReference>
<dbReference type="Proteomes" id="UP000053593">
    <property type="component" value="Unassembled WGS sequence"/>
</dbReference>
<dbReference type="PANTHER" id="PTHR35201">
    <property type="entry name" value="TERPENE SYNTHASE"/>
    <property type="match status" value="1"/>
</dbReference>
<comment type="similarity">
    <text evidence="2 6">Belongs to the terpene synthase family.</text>
</comment>
<accession>A0A0D0ANB7</accession>
<comment type="cofactor">
    <cofactor evidence="1 6">
        <name>Mg(2+)</name>
        <dbReference type="ChEBI" id="CHEBI:18420"/>
    </cofactor>
</comment>
<dbReference type="Gene3D" id="1.10.600.10">
    <property type="entry name" value="Farnesyl Diphosphate Synthase"/>
    <property type="match status" value="1"/>
</dbReference>
<dbReference type="Pfam" id="PF19086">
    <property type="entry name" value="Terpene_syn_C_2"/>
    <property type="match status" value="1"/>
</dbReference>
<dbReference type="OrthoDB" id="2861623at2759"/>
<protein>
    <recommendedName>
        <fullName evidence="6">Terpene synthase</fullName>
        <ecNumber evidence="6">4.2.3.-</ecNumber>
    </recommendedName>
</protein>
<reference evidence="7 8" key="1">
    <citation type="submission" date="2014-04" db="EMBL/GenBank/DDBJ databases">
        <title>Evolutionary Origins and Diversification of the Mycorrhizal Mutualists.</title>
        <authorList>
            <consortium name="DOE Joint Genome Institute"/>
            <consortium name="Mycorrhizal Genomics Consortium"/>
            <person name="Kohler A."/>
            <person name="Kuo A."/>
            <person name="Nagy L.G."/>
            <person name="Floudas D."/>
            <person name="Copeland A."/>
            <person name="Barry K.W."/>
            <person name="Cichocki N."/>
            <person name="Veneault-Fourrey C."/>
            <person name="LaButti K."/>
            <person name="Lindquist E.A."/>
            <person name="Lipzen A."/>
            <person name="Lundell T."/>
            <person name="Morin E."/>
            <person name="Murat C."/>
            <person name="Riley R."/>
            <person name="Ohm R."/>
            <person name="Sun H."/>
            <person name="Tunlid A."/>
            <person name="Henrissat B."/>
            <person name="Grigoriev I.V."/>
            <person name="Hibbett D.S."/>
            <person name="Martin F."/>
        </authorList>
    </citation>
    <scope>NUCLEOTIDE SEQUENCE [LARGE SCALE GENOMIC DNA]</scope>
    <source>
        <strain evidence="7 8">FD-317 M1</strain>
    </source>
</reference>
<dbReference type="HOGENOM" id="CLU_042538_2_1_1"/>
<evidence type="ECO:0000313" key="8">
    <source>
        <dbReference type="Proteomes" id="UP000053593"/>
    </source>
</evidence>
<sequence>MKPAETSFILPDLVSNCPFPVAYHPSGDTIDAESATWFDISCPELSDKRRKALYGLKGGALAAFCYSSPDIPDSRLRVVADYLNYLFHLDNISDGMLTNDTQALSDAVMNALRFPDVEPENELNAAKLARDFWGRCIRGGDAGPGFQRRFKESLQLYFNTTLVQAQARDEESILDLESYIEFARDNSGCKTTFAFIEYAHGVDLPDFVVKDPIMEALNQAANDVVAWSNDIWSYNAEQSRHDAQDNMITILMKYHGHTLQSAVDYVGDLCHQTINDFVQNSKNVPHWGPEVDDIVKRYIRGLEDWIVGTIHWSFDSTRYFGNYGQEVKRTRLVKLLPVSEENKW</sequence>
<proteinExistence type="inferred from homology"/>
<dbReference type="PANTHER" id="PTHR35201:SF4">
    <property type="entry name" value="BETA-PINACENE SYNTHASE-RELATED"/>
    <property type="match status" value="1"/>
</dbReference>
<dbReference type="AlphaFoldDB" id="A0A0D0ANB7"/>
<keyword evidence="8" id="KW-1185">Reference proteome</keyword>
<gene>
    <name evidence="7" type="ORF">GYMLUDRAFT_181084</name>
</gene>
<dbReference type="GO" id="GO:0008299">
    <property type="term" value="P:isoprenoid biosynthetic process"/>
    <property type="evidence" value="ECO:0007669"/>
    <property type="project" value="UniProtKB-ARBA"/>
</dbReference>
<keyword evidence="4 6" id="KW-0460">Magnesium</keyword>
<dbReference type="EC" id="4.2.3.-" evidence="6"/>
<dbReference type="SUPFAM" id="SSF48576">
    <property type="entry name" value="Terpenoid synthases"/>
    <property type="match status" value="1"/>
</dbReference>
<organism evidence="7 8">
    <name type="scientific">Collybiopsis luxurians FD-317 M1</name>
    <dbReference type="NCBI Taxonomy" id="944289"/>
    <lineage>
        <taxon>Eukaryota</taxon>
        <taxon>Fungi</taxon>
        <taxon>Dikarya</taxon>
        <taxon>Basidiomycota</taxon>
        <taxon>Agaricomycotina</taxon>
        <taxon>Agaricomycetes</taxon>
        <taxon>Agaricomycetidae</taxon>
        <taxon>Agaricales</taxon>
        <taxon>Marasmiineae</taxon>
        <taxon>Omphalotaceae</taxon>
        <taxon>Collybiopsis</taxon>
        <taxon>Collybiopsis luxurians</taxon>
    </lineage>
</organism>
<dbReference type="InterPro" id="IPR034686">
    <property type="entry name" value="Terpene_cyclase-like_2"/>
</dbReference>
<evidence type="ECO:0000256" key="3">
    <source>
        <dbReference type="ARBA" id="ARBA00022723"/>
    </source>
</evidence>
<dbReference type="GO" id="GO:0010333">
    <property type="term" value="F:terpene synthase activity"/>
    <property type="evidence" value="ECO:0007669"/>
    <property type="project" value="InterPro"/>
</dbReference>
<keyword evidence="5 6" id="KW-0456">Lyase</keyword>
<name>A0A0D0ANB7_9AGAR</name>
<dbReference type="InterPro" id="IPR008949">
    <property type="entry name" value="Isoprenoid_synthase_dom_sf"/>
</dbReference>
<evidence type="ECO:0000256" key="5">
    <source>
        <dbReference type="ARBA" id="ARBA00023239"/>
    </source>
</evidence>
<dbReference type="EMBL" id="KN834856">
    <property type="protein sequence ID" value="KIK51745.1"/>
    <property type="molecule type" value="Genomic_DNA"/>
</dbReference>
<evidence type="ECO:0000313" key="7">
    <source>
        <dbReference type="EMBL" id="KIK51745.1"/>
    </source>
</evidence>
<evidence type="ECO:0000256" key="2">
    <source>
        <dbReference type="ARBA" id="ARBA00006333"/>
    </source>
</evidence>